<reference evidence="2 3" key="1">
    <citation type="submission" date="2016-12" db="EMBL/GenBank/DDBJ databases">
        <title>Trade-off between light-utilization and light-protection in marine flavobacteria.</title>
        <authorList>
            <person name="Kumagai Y."/>
            <person name="Yoshizawa S."/>
            <person name="Kogure K."/>
            <person name="Iwasaki W."/>
        </authorList>
    </citation>
    <scope>NUCLEOTIDE SEQUENCE [LARGE SCALE GENOMIC DNA]</scope>
    <source>
        <strain evidence="2 3">NBRC 108759</strain>
    </source>
</reference>
<keyword evidence="3" id="KW-1185">Reference proteome</keyword>
<proteinExistence type="predicted"/>
<evidence type="ECO:0000256" key="1">
    <source>
        <dbReference type="SAM" id="Phobius"/>
    </source>
</evidence>
<dbReference type="OrthoDB" id="822590at2"/>
<dbReference type="EMBL" id="MSCN01000001">
    <property type="protein sequence ID" value="PQJ78814.1"/>
    <property type="molecule type" value="Genomic_DNA"/>
</dbReference>
<keyword evidence="1" id="KW-1133">Transmembrane helix</keyword>
<sequence>MINIFKKTRKEFMVKNKSSKYLKYAIGEIVLVMIGILLAMQINNWNENRKQKNEFSTILKTIKEDLKRDTLIAGILIKYYKKIEENSLKIINKKISRENYKEHPETKSLVSRYRSFTIQKKGYEMVKNFNSKNEIQNDSIFTTISQFYTAFIPIIEDSNGFVKKEVLSNIEVYKKYDWYVDWTQGKLTPNMIIYFTESEEYRKQVASHNLLAGKNHLLFITAYKKSAIKVIQLIDKQVQ</sequence>
<feature type="transmembrane region" description="Helical" evidence="1">
    <location>
        <begin position="21"/>
        <end position="42"/>
    </location>
</feature>
<organism evidence="2 3">
    <name type="scientific">Polaribacter porphyrae</name>
    <dbReference type="NCBI Taxonomy" id="1137780"/>
    <lineage>
        <taxon>Bacteria</taxon>
        <taxon>Pseudomonadati</taxon>
        <taxon>Bacteroidota</taxon>
        <taxon>Flavobacteriia</taxon>
        <taxon>Flavobacteriales</taxon>
        <taxon>Flavobacteriaceae</taxon>
    </lineage>
</organism>
<name>A0A2S7WMH8_9FLAO</name>
<dbReference type="RefSeq" id="WP_105015409.1">
    <property type="nucleotide sequence ID" value="NZ_MSCN01000001.1"/>
</dbReference>
<protein>
    <submittedName>
        <fullName evidence="2">Uncharacterized protein</fullName>
    </submittedName>
</protein>
<keyword evidence="1" id="KW-0812">Transmembrane</keyword>
<evidence type="ECO:0000313" key="3">
    <source>
        <dbReference type="Proteomes" id="UP000238882"/>
    </source>
</evidence>
<dbReference type="InterPro" id="IPR045749">
    <property type="entry name" value="DUF6090"/>
</dbReference>
<evidence type="ECO:0000313" key="2">
    <source>
        <dbReference type="EMBL" id="PQJ78814.1"/>
    </source>
</evidence>
<keyword evidence="1" id="KW-0472">Membrane</keyword>
<dbReference type="Proteomes" id="UP000238882">
    <property type="component" value="Unassembled WGS sequence"/>
</dbReference>
<dbReference type="Pfam" id="PF19578">
    <property type="entry name" value="DUF6090"/>
    <property type="match status" value="1"/>
</dbReference>
<accession>A0A2S7WMH8</accession>
<comment type="caution">
    <text evidence="2">The sequence shown here is derived from an EMBL/GenBank/DDBJ whole genome shotgun (WGS) entry which is preliminary data.</text>
</comment>
<dbReference type="AlphaFoldDB" id="A0A2S7WMH8"/>
<gene>
    <name evidence="2" type="ORF">BTO18_06275</name>
</gene>